<dbReference type="Proteomes" id="UP001153365">
    <property type="component" value="Unassembled WGS sequence"/>
</dbReference>
<reference evidence="3" key="1">
    <citation type="submission" date="2022-06" db="EMBL/GenBank/DDBJ databases">
        <authorList>
            <consortium name="SYNGENTA / RWTH Aachen University"/>
        </authorList>
    </citation>
    <scope>NUCLEOTIDE SEQUENCE</scope>
</reference>
<evidence type="ECO:0000313" key="3">
    <source>
        <dbReference type="EMBL" id="CAH7687993.1"/>
    </source>
</evidence>
<gene>
    <name evidence="3" type="ORF">PPACK8108_LOCUS22869</name>
</gene>
<comment type="caution">
    <text evidence="3">The sequence shown here is derived from an EMBL/GenBank/DDBJ whole genome shotgun (WGS) entry which is preliminary data.</text>
</comment>
<keyword evidence="1" id="KW-1133">Transmembrane helix</keyword>
<evidence type="ECO:0000256" key="1">
    <source>
        <dbReference type="SAM" id="Phobius"/>
    </source>
</evidence>
<keyword evidence="1" id="KW-0812">Transmembrane</keyword>
<sequence length="121" mass="13622">MPYLPQTAQTLTLHWYLPLILAMNWTKKPTLTVGETEEAGVTVTCLFHRLTEKMIATVTPLPELHKSLSLLIVIQIFHRLQNIQMVCLVIVVGALIPWALPNEIPGIITILTWLAVIMICL</sequence>
<evidence type="ECO:0000313" key="4">
    <source>
        <dbReference type="Proteomes" id="UP001153365"/>
    </source>
</evidence>
<feature type="signal peptide" evidence="2">
    <location>
        <begin position="1"/>
        <end position="22"/>
    </location>
</feature>
<evidence type="ECO:0000256" key="2">
    <source>
        <dbReference type="SAM" id="SignalP"/>
    </source>
</evidence>
<keyword evidence="2" id="KW-0732">Signal</keyword>
<feature type="chain" id="PRO_5043448921" evidence="2">
    <location>
        <begin position="23"/>
        <end position="121"/>
    </location>
</feature>
<protein>
    <submittedName>
        <fullName evidence="3">Uncharacterized protein</fullName>
    </submittedName>
</protein>
<feature type="transmembrane region" description="Helical" evidence="1">
    <location>
        <begin position="80"/>
        <end position="98"/>
    </location>
</feature>
<organism evidence="3 4">
    <name type="scientific">Phakopsora pachyrhizi</name>
    <name type="common">Asian soybean rust disease fungus</name>
    <dbReference type="NCBI Taxonomy" id="170000"/>
    <lineage>
        <taxon>Eukaryota</taxon>
        <taxon>Fungi</taxon>
        <taxon>Dikarya</taxon>
        <taxon>Basidiomycota</taxon>
        <taxon>Pucciniomycotina</taxon>
        <taxon>Pucciniomycetes</taxon>
        <taxon>Pucciniales</taxon>
        <taxon>Phakopsoraceae</taxon>
        <taxon>Phakopsora</taxon>
    </lineage>
</organism>
<keyword evidence="4" id="KW-1185">Reference proteome</keyword>
<proteinExistence type="predicted"/>
<accession>A0AAV0BPN6</accession>
<dbReference type="AlphaFoldDB" id="A0AAV0BPN6"/>
<name>A0AAV0BPN6_PHAPC</name>
<keyword evidence="1" id="KW-0472">Membrane</keyword>
<dbReference type="EMBL" id="CALTRL010005928">
    <property type="protein sequence ID" value="CAH7687993.1"/>
    <property type="molecule type" value="Genomic_DNA"/>
</dbReference>